<evidence type="ECO:0000256" key="1">
    <source>
        <dbReference type="ARBA" id="ARBA00004651"/>
    </source>
</evidence>
<evidence type="ECO:0000256" key="6">
    <source>
        <dbReference type="ARBA" id="ARBA00023136"/>
    </source>
</evidence>
<feature type="transmembrane region" description="Helical" evidence="7">
    <location>
        <begin position="207"/>
        <end position="228"/>
    </location>
</feature>
<gene>
    <name evidence="9" type="ORF">FM114_05935</name>
</gene>
<feature type="transmembrane region" description="Helical" evidence="7">
    <location>
        <begin position="248"/>
        <end position="273"/>
    </location>
</feature>
<evidence type="ECO:0000256" key="3">
    <source>
        <dbReference type="ARBA" id="ARBA00022475"/>
    </source>
</evidence>
<feature type="transmembrane region" description="Helical" evidence="7">
    <location>
        <begin position="113"/>
        <end position="138"/>
    </location>
</feature>
<protein>
    <submittedName>
        <fullName evidence="9">Putative ABC transport system integral membrane protein</fullName>
    </submittedName>
</protein>
<dbReference type="InterPro" id="IPR003838">
    <property type="entry name" value="ABC3_permease_C"/>
</dbReference>
<feature type="transmembrane region" description="Helical" evidence="7">
    <location>
        <begin position="333"/>
        <end position="359"/>
    </location>
</feature>
<reference evidence="9 10" key="1">
    <citation type="submission" date="2017-02" db="EMBL/GenBank/DDBJ databases">
        <authorList>
            <person name="Peterson S.W."/>
        </authorList>
    </citation>
    <scope>NUCLEOTIDE SEQUENCE [LARGE SCALE GENOMIC DNA]</scope>
    <source>
        <strain evidence="9 10">LSP_Lj1</strain>
    </source>
</reference>
<evidence type="ECO:0000256" key="5">
    <source>
        <dbReference type="ARBA" id="ARBA00022989"/>
    </source>
</evidence>
<dbReference type="Proteomes" id="UP000188342">
    <property type="component" value="Unassembled WGS sequence"/>
</dbReference>
<evidence type="ECO:0000256" key="2">
    <source>
        <dbReference type="ARBA" id="ARBA00005236"/>
    </source>
</evidence>
<feature type="domain" description="ABC3 transporter permease C-terminal" evidence="8">
    <location>
        <begin position="65"/>
        <end position="187"/>
    </location>
</feature>
<dbReference type="GO" id="GO:0098797">
    <property type="term" value="C:plasma membrane protein complex"/>
    <property type="evidence" value="ECO:0007669"/>
    <property type="project" value="TreeGrafter"/>
</dbReference>
<feature type="transmembrane region" description="Helical" evidence="7">
    <location>
        <begin position="429"/>
        <end position="455"/>
    </location>
</feature>
<name>A0A1R4J7N0_9ACTN</name>
<keyword evidence="3" id="KW-1003">Cell membrane</keyword>
<dbReference type="OrthoDB" id="3734492at2"/>
<proteinExistence type="inferred from homology"/>
<feature type="transmembrane region" description="Helical" evidence="7">
    <location>
        <begin position="390"/>
        <end position="417"/>
    </location>
</feature>
<evidence type="ECO:0000256" key="7">
    <source>
        <dbReference type="SAM" id="Phobius"/>
    </source>
</evidence>
<sequence length="469" mass="49027">MCKVHWAEIRSSWTAWLGVSIGFIGANFVLILSSLALKAGIRCVIDEKLPIINSAAYIWNPAMNLVFGLVVGMMVIDASTSLVVDSRRGALARLALAGATPAQVVVSVGSQLALVSVFSCLVGAALAVAALPATLRFMAYERSDQVWLPIPKFDPDPLVILAAGGLAILAALVGGLRQARRASRIDPVEALRQSQADGERRMGVGRWLLVALCVLVLTGEWGAIGSIARMSGKETVSNFFQLSSAMLLLVGVLLAALAPILVGPLTHAWTALVPSKNAVWYLARRNCSVRGARLSKTVVPVMLTVGLLIGGLASGDILQSSLTANGFDIQLSAIGMATSFMWLGLPLFIALCGAVGSLVMMSRQRDAELALVGVVGATPSQRVLLPLLEAVILTVTGSLMGLTMVVASMGFLAAGLHAAGMVTAFPHNWFVAVAAIGVCLLVDIVGTVLPTLGALRRSEPQVVARLIAD</sequence>
<evidence type="ECO:0000256" key="4">
    <source>
        <dbReference type="ARBA" id="ARBA00022692"/>
    </source>
</evidence>
<dbReference type="Pfam" id="PF02687">
    <property type="entry name" value="FtsX"/>
    <property type="match status" value="2"/>
</dbReference>
<feature type="transmembrane region" description="Helical" evidence="7">
    <location>
        <begin position="158"/>
        <end position="176"/>
    </location>
</feature>
<dbReference type="PANTHER" id="PTHR30489:SF0">
    <property type="entry name" value="LIPOPROTEIN-RELEASING SYSTEM TRANSMEMBRANE PROTEIN LOLE"/>
    <property type="match status" value="1"/>
</dbReference>
<feature type="transmembrane region" description="Helical" evidence="7">
    <location>
        <begin position="294"/>
        <end position="313"/>
    </location>
</feature>
<dbReference type="STRING" id="1255658.FM114_05935"/>
<feature type="transmembrane region" description="Helical" evidence="7">
    <location>
        <begin position="57"/>
        <end position="76"/>
    </location>
</feature>
<keyword evidence="5 7" id="KW-1133">Transmembrane helix</keyword>
<dbReference type="PANTHER" id="PTHR30489">
    <property type="entry name" value="LIPOPROTEIN-RELEASING SYSTEM TRANSMEMBRANE PROTEIN LOLE"/>
    <property type="match status" value="1"/>
</dbReference>
<dbReference type="EMBL" id="FUKQ01000024">
    <property type="protein sequence ID" value="SJN28057.1"/>
    <property type="molecule type" value="Genomic_DNA"/>
</dbReference>
<dbReference type="RefSeq" id="WP_143813893.1">
    <property type="nucleotide sequence ID" value="NZ_FUKQ01000024.1"/>
</dbReference>
<keyword evidence="10" id="KW-1185">Reference proteome</keyword>
<feature type="transmembrane region" description="Helical" evidence="7">
    <location>
        <begin position="13"/>
        <end position="37"/>
    </location>
</feature>
<feature type="transmembrane region" description="Helical" evidence="7">
    <location>
        <begin position="88"/>
        <end position="106"/>
    </location>
</feature>
<evidence type="ECO:0000313" key="9">
    <source>
        <dbReference type="EMBL" id="SJN28057.1"/>
    </source>
</evidence>
<comment type="similarity">
    <text evidence="2">Belongs to the ABC-4 integral membrane protein family. LolC/E subfamily.</text>
</comment>
<evidence type="ECO:0000313" key="10">
    <source>
        <dbReference type="Proteomes" id="UP000188342"/>
    </source>
</evidence>
<feature type="domain" description="ABC3 transporter permease C-terminal" evidence="8">
    <location>
        <begin position="347"/>
        <end position="457"/>
    </location>
</feature>
<organism evidence="9 10">
    <name type="scientific">Luteococcus japonicus LSP_Lj1</name>
    <dbReference type="NCBI Taxonomy" id="1255658"/>
    <lineage>
        <taxon>Bacteria</taxon>
        <taxon>Bacillati</taxon>
        <taxon>Actinomycetota</taxon>
        <taxon>Actinomycetes</taxon>
        <taxon>Propionibacteriales</taxon>
        <taxon>Propionibacteriaceae</taxon>
        <taxon>Luteococcus</taxon>
    </lineage>
</organism>
<accession>A0A1R4J7N0</accession>
<dbReference type="AlphaFoldDB" id="A0A1R4J7N0"/>
<keyword evidence="4 7" id="KW-0812">Transmembrane</keyword>
<dbReference type="InterPro" id="IPR051447">
    <property type="entry name" value="Lipoprotein-release_system"/>
</dbReference>
<keyword evidence="6 7" id="KW-0472">Membrane</keyword>
<dbReference type="GO" id="GO:0044874">
    <property type="term" value="P:lipoprotein localization to outer membrane"/>
    <property type="evidence" value="ECO:0007669"/>
    <property type="project" value="TreeGrafter"/>
</dbReference>
<comment type="subcellular location">
    <subcellularLocation>
        <location evidence="1">Cell membrane</location>
        <topology evidence="1">Multi-pass membrane protein</topology>
    </subcellularLocation>
</comment>
<evidence type="ECO:0000259" key="8">
    <source>
        <dbReference type="Pfam" id="PF02687"/>
    </source>
</evidence>